<dbReference type="GO" id="GO:0016787">
    <property type="term" value="F:hydrolase activity"/>
    <property type="evidence" value="ECO:0007669"/>
    <property type="project" value="UniProtKB-KW"/>
</dbReference>
<keyword evidence="2 4" id="KW-0732">Signal</keyword>
<feature type="domain" description="Peptidase S33 tripeptidyl aminopeptidase-like C-terminal" evidence="6">
    <location>
        <begin position="399"/>
        <end position="497"/>
    </location>
</feature>
<evidence type="ECO:0000259" key="6">
    <source>
        <dbReference type="Pfam" id="PF08386"/>
    </source>
</evidence>
<dbReference type="RefSeq" id="WP_233731645.1">
    <property type="nucleotide sequence ID" value="NZ_JAJVCN010000004.1"/>
</dbReference>
<keyword evidence="8" id="KW-1185">Reference proteome</keyword>
<comment type="similarity">
    <text evidence="1">Belongs to the peptidase S33 family.</text>
</comment>
<dbReference type="Pfam" id="PF08386">
    <property type="entry name" value="Abhydrolase_4"/>
    <property type="match status" value="1"/>
</dbReference>
<dbReference type="InterPro" id="IPR000073">
    <property type="entry name" value="AB_hydrolase_1"/>
</dbReference>
<evidence type="ECO:0000313" key="7">
    <source>
        <dbReference type="EMBL" id="MCE7010174.1"/>
    </source>
</evidence>
<dbReference type="InterPro" id="IPR051601">
    <property type="entry name" value="Serine_prot/Carboxylest_S33"/>
</dbReference>
<name>A0ABS8ZQZ6_9PSEU</name>
<evidence type="ECO:0000256" key="4">
    <source>
        <dbReference type="SAM" id="SignalP"/>
    </source>
</evidence>
<keyword evidence="3 7" id="KW-0378">Hydrolase</keyword>
<evidence type="ECO:0000256" key="2">
    <source>
        <dbReference type="ARBA" id="ARBA00022729"/>
    </source>
</evidence>
<feature type="chain" id="PRO_5047528413" evidence="4">
    <location>
        <begin position="29"/>
        <end position="525"/>
    </location>
</feature>
<dbReference type="PANTHER" id="PTHR43248">
    <property type="entry name" value="2-SUCCINYL-6-HYDROXY-2,4-CYCLOHEXADIENE-1-CARBOXYLATE SYNTHASE"/>
    <property type="match status" value="1"/>
</dbReference>
<comment type="caution">
    <text evidence="7">The sequence shown here is derived from an EMBL/GenBank/DDBJ whole genome shotgun (WGS) entry which is preliminary data.</text>
</comment>
<dbReference type="PANTHER" id="PTHR43248:SF29">
    <property type="entry name" value="TRIPEPTIDYL AMINOPEPTIDASE"/>
    <property type="match status" value="1"/>
</dbReference>
<evidence type="ECO:0000313" key="8">
    <source>
        <dbReference type="Proteomes" id="UP001521150"/>
    </source>
</evidence>
<dbReference type="Gene3D" id="3.40.50.1820">
    <property type="entry name" value="alpha/beta hydrolase"/>
    <property type="match status" value="1"/>
</dbReference>
<accession>A0ABS8ZQZ6</accession>
<organism evidence="7 8">
    <name type="scientific">Kibdelosporangium philippinense</name>
    <dbReference type="NCBI Taxonomy" id="211113"/>
    <lineage>
        <taxon>Bacteria</taxon>
        <taxon>Bacillati</taxon>
        <taxon>Actinomycetota</taxon>
        <taxon>Actinomycetes</taxon>
        <taxon>Pseudonocardiales</taxon>
        <taxon>Pseudonocardiaceae</taxon>
        <taxon>Kibdelosporangium</taxon>
    </lineage>
</organism>
<dbReference type="InterPro" id="IPR013595">
    <property type="entry name" value="Pept_S33_TAP-like_C"/>
</dbReference>
<gene>
    <name evidence="7" type="ORF">LWC34_46335</name>
</gene>
<evidence type="ECO:0000259" key="5">
    <source>
        <dbReference type="Pfam" id="PF00561"/>
    </source>
</evidence>
<dbReference type="Proteomes" id="UP001521150">
    <property type="component" value="Unassembled WGS sequence"/>
</dbReference>
<proteinExistence type="inferred from homology"/>
<feature type="domain" description="AB hydrolase-1" evidence="5">
    <location>
        <begin position="86"/>
        <end position="248"/>
    </location>
</feature>
<evidence type="ECO:0000256" key="1">
    <source>
        <dbReference type="ARBA" id="ARBA00010088"/>
    </source>
</evidence>
<dbReference type="InterPro" id="IPR029058">
    <property type="entry name" value="AB_hydrolase_fold"/>
</dbReference>
<evidence type="ECO:0000256" key="3">
    <source>
        <dbReference type="ARBA" id="ARBA00022801"/>
    </source>
</evidence>
<dbReference type="Pfam" id="PF00561">
    <property type="entry name" value="Abhydrolase_1"/>
    <property type="match status" value="1"/>
</dbReference>
<sequence length="525" mass="57305">MRSLTRSAVTVAAGVLLGSSLLTVPAAAYGGPAVPVIAWEGCGPEFPGFDCATVEVPLDYDKPRGATTKLAMARKTATDKNKRIGTLFMNPGGPGGSGKYFVLGAASSFAKLNERFDLLGFDPRGINESSPVRCFQTVAELRTFFTNEAIGKVPYEPEQKRPYVDHFRKLGPHCTSNAQTASKHVSTADVARDMDLLRQAVGDKKLSYLGLSYGTYIGNTYASLFGKNVRALVNDGTLDPQLWSSGWQIADDRTNSGRSFDEMLNVCDQAGPHCVFHSPDQTAKARWEKLADSIRAKPVVVDDELVDYDYLIGFGAYSTYGPGIWRPFLNFLVQVEKAASSGTPVTTNDPEIKALRQKQEEYNNGNEAYYVNQCADTEYPRHFAEYDAIGRWAEAGSRFGPSWWWSNAACADWPVNEDRFAGPWMTKTAAPALVVGNYFDGVTGYNGAKASSRYMQGSRLLTYAGWGHTAYGATDCVTDHIDNYLIEGKLPAEGTVCPAAPNPFLPTTQLNTKPAVSDLLMTLRK</sequence>
<protein>
    <submittedName>
        <fullName evidence="7">Alpha/beta hydrolase</fullName>
    </submittedName>
</protein>
<dbReference type="SUPFAM" id="SSF53474">
    <property type="entry name" value="alpha/beta-Hydrolases"/>
    <property type="match status" value="1"/>
</dbReference>
<feature type="signal peptide" evidence="4">
    <location>
        <begin position="1"/>
        <end position="28"/>
    </location>
</feature>
<dbReference type="EMBL" id="JAJVCN010000004">
    <property type="protein sequence ID" value="MCE7010174.1"/>
    <property type="molecule type" value="Genomic_DNA"/>
</dbReference>
<reference evidence="7 8" key="1">
    <citation type="submission" date="2021-12" db="EMBL/GenBank/DDBJ databases">
        <title>Genome sequence of Kibdelosporangium philippinense ATCC 49844.</title>
        <authorList>
            <person name="Fedorov E.A."/>
            <person name="Omeragic M."/>
            <person name="Shalygina K.F."/>
            <person name="Maclea K.S."/>
        </authorList>
    </citation>
    <scope>NUCLEOTIDE SEQUENCE [LARGE SCALE GENOMIC DNA]</scope>
    <source>
        <strain evidence="7 8">ATCC 49844</strain>
    </source>
</reference>